<dbReference type="AlphaFoldDB" id="A0A1Y5FCU4"/>
<organism evidence="3 4">
    <name type="scientific">Halobacteriovorax marinus</name>
    <dbReference type="NCBI Taxonomy" id="97084"/>
    <lineage>
        <taxon>Bacteria</taxon>
        <taxon>Pseudomonadati</taxon>
        <taxon>Bdellovibrionota</taxon>
        <taxon>Bacteriovoracia</taxon>
        <taxon>Bacteriovoracales</taxon>
        <taxon>Halobacteriovoraceae</taxon>
        <taxon>Halobacteriovorax</taxon>
    </lineage>
</organism>
<accession>A0A1Y5FCU4</accession>
<comment type="caution">
    <text evidence="3">The sequence shown here is derived from an EMBL/GenBank/DDBJ whole genome shotgun (WGS) entry which is preliminary data.</text>
</comment>
<dbReference type="GO" id="GO:0046677">
    <property type="term" value="P:response to antibiotic"/>
    <property type="evidence" value="ECO:0007669"/>
    <property type="project" value="InterPro"/>
</dbReference>
<dbReference type="PANTHER" id="PTHR35333">
    <property type="entry name" value="BETA-LACTAMASE"/>
    <property type="match status" value="1"/>
</dbReference>
<dbReference type="EMBL" id="MAAO01000002">
    <property type="protein sequence ID" value="OUS00181.1"/>
    <property type="molecule type" value="Genomic_DNA"/>
</dbReference>
<dbReference type="InterPro" id="IPR012338">
    <property type="entry name" value="Beta-lactam/transpept-like"/>
</dbReference>
<proteinExistence type="predicted"/>
<dbReference type="InterPro" id="IPR045155">
    <property type="entry name" value="Beta-lactam_cat"/>
</dbReference>
<dbReference type="Proteomes" id="UP000196531">
    <property type="component" value="Unassembled WGS sequence"/>
</dbReference>
<comment type="catalytic activity">
    <reaction evidence="1">
        <text>a beta-lactam + H2O = a substituted beta-amino acid</text>
        <dbReference type="Rhea" id="RHEA:20401"/>
        <dbReference type="ChEBI" id="CHEBI:15377"/>
        <dbReference type="ChEBI" id="CHEBI:35627"/>
        <dbReference type="ChEBI" id="CHEBI:140347"/>
        <dbReference type="EC" id="3.5.2.6"/>
    </reaction>
</comment>
<protein>
    <recommendedName>
        <fullName evidence="2">Beta-lactamase class A catalytic domain-containing protein</fullName>
    </recommendedName>
</protein>
<dbReference type="Pfam" id="PF13354">
    <property type="entry name" value="Beta-lactamase2"/>
    <property type="match status" value="1"/>
</dbReference>
<reference evidence="4" key="1">
    <citation type="journal article" date="2017" name="Proc. Natl. Acad. Sci. U.S.A.">
        <title>Simulation of Deepwater Horizon oil plume reveals substrate specialization within a complex community of hydrocarbon-degraders.</title>
        <authorList>
            <person name="Hu P."/>
            <person name="Dubinsky E.A."/>
            <person name="Probst A.J."/>
            <person name="Wang J."/>
            <person name="Sieber C.M.K."/>
            <person name="Tom L.M."/>
            <person name="Gardinali P."/>
            <person name="Banfield J.F."/>
            <person name="Atlas R.M."/>
            <person name="Andersen G.L."/>
        </authorList>
    </citation>
    <scope>NUCLEOTIDE SEQUENCE [LARGE SCALE GENOMIC DNA]</scope>
</reference>
<evidence type="ECO:0000313" key="3">
    <source>
        <dbReference type="EMBL" id="OUS00181.1"/>
    </source>
</evidence>
<dbReference type="InterPro" id="IPR000871">
    <property type="entry name" value="Beta-lactam_class-A"/>
</dbReference>
<evidence type="ECO:0000259" key="2">
    <source>
        <dbReference type="Pfam" id="PF13354"/>
    </source>
</evidence>
<dbReference type="GO" id="GO:0030655">
    <property type="term" value="P:beta-lactam antibiotic catabolic process"/>
    <property type="evidence" value="ECO:0007669"/>
    <property type="project" value="InterPro"/>
</dbReference>
<dbReference type="Gene3D" id="3.40.710.10">
    <property type="entry name" value="DD-peptidase/beta-lactamase superfamily"/>
    <property type="match status" value="1"/>
</dbReference>
<evidence type="ECO:0000313" key="4">
    <source>
        <dbReference type="Proteomes" id="UP000196531"/>
    </source>
</evidence>
<evidence type="ECO:0000256" key="1">
    <source>
        <dbReference type="ARBA" id="ARBA00001526"/>
    </source>
</evidence>
<sequence length="350" mass="39933">MKISILLFSIMLQVNLVANDNIEKICKRNGTLVSDFFSNKILKTVNFNKDLRAPIRSLFKDLGKCSKVEFEKGKFTFNFSKHILKGTFLEEEGKLVSIWFDSPRLKNKNIKNLLKTLEQQGRDVSYYFTDGTKKLNKNIDKKLNIASSFKLKLLLDLKNCVQDKICSYDDHLILEKNIKTSPSGILQDWPNNTKLLVSTAAHLMISLSDNTATDLVIHYLNKLKKRKRRTMQKRFIDLYSPKSKSFGPKDYTKVNLAKYAIQGGSIGTTFNLCQTMLKLSGTPTLTINQDGLGEELTDLHFKGGSRFGVYQKTYAWKTKEKSWSCLSITINDSKGVNEEKVSSIIREILL</sequence>
<feature type="domain" description="Beta-lactamase class A catalytic" evidence="2">
    <location>
        <begin position="131"/>
        <end position="226"/>
    </location>
</feature>
<dbReference type="SUPFAM" id="SSF56601">
    <property type="entry name" value="beta-lactamase/transpeptidase-like"/>
    <property type="match status" value="1"/>
</dbReference>
<dbReference type="PANTHER" id="PTHR35333:SF5">
    <property type="entry name" value="CONSERVED LIPOPROTEIN LPQF-RELATED"/>
    <property type="match status" value="1"/>
</dbReference>
<gene>
    <name evidence="3" type="ORF">A9Q84_03080</name>
</gene>
<dbReference type="GO" id="GO:0008800">
    <property type="term" value="F:beta-lactamase activity"/>
    <property type="evidence" value="ECO:0007669"/>
    <property type="project" value="UniProtKB-EC"/>
</dbReference>
<name>A0A1Y5FCU4_9BACT</name>